<sequence>MRAYRDLLAVPEVPRLLLAIVTTRLAPPMLTLTLLLAVVDAGGSYASAGLALTGYAVAVAVCVPFSSRLIDRYPAHRILLALLTTNLIGYGVTAAALLDGRPAGVLIVCAAALGVTAPPCGPVARATWPSLVDAGRLPTAFALDGALNETMYVCGPVLVSALLLVTRPIVVLGVVAAILTAGVLLLVATPGLRRRPPARTGARRDYLGPLATGQVRLILAVIVLSAFTFGAVTVGGPAAATGAGHRDVAGVLVAALCVGSVVSALIYGSRRRRGAPGPQLALTHAAVTLVLLAAGAAPTLVALAVLLLAAGMVTGPQDTLIQVVLGEAAPERFRTEAYAWMGASTWAGYAVGSAAAGQLIHVTGEAGAAFVAAAAVALLATPLSLLVRPASAPVDVEAD</sequence>
<dbReference type="AlphaFoldDB" id="I0H5W5"/>
<keyword evidence="2 5" id="KW-0812">Transmembrane</keyword>
<feature type="transmembrane region" description="Helical" evidence="5">
    <location>
        <begin position="280"/>
        <end position="310"/>
    </location>
</feature>
<evidence type="ECO:0000313" key="8">
    <source>
        <dbReference type="Proteomes" id="UP000007882"/>
    </source>
</evidence>
<dbReference type="KEGG" id="ams:AMIS_31820"/>
<feature type="transmembrane region" description="Helical" evidence="5">
    <location>
        <begin position="78"/>
        <end position="98"/>
    </location>
</feature>
<dbReference type="GO" id="GO:0022857">
    <property type="term" value="F:transmembrane transporter activity"/>
    <property type="evidence" value="ECO:0007669"/>
    <property type="project" value="InterPro"/>
</dbReference>
<evidence type="ECO:0000256" key="1">
    <source>
        <dbReference type="ARBA" id="ARBA00004651"/>
    </source>
</evidence>
<protein>
    <submittedName>
        <fullName evidence="7">Putative MFS transporter</fullName>
    </submittedName>
</protein>
<dbReference type="GO" id="GO:0005886">
    <property type="term" value="C:plasma membrane"/>
    <property type="evidence" value="ECO:0007669"/>
    <property type="project" value="UniProtKB-SubCell"/>
</dbReference>
<comment type="subcellular location">
    <subcellularLocation>
        <location evidence="1">Cell membrane</location>
        <topology evidence="1">Multi-pass membrane protein</topology>
    </subcellularLocation>
</comment>
<dbReference type="eggNOG" id="COG2814">
    <property type="taxonomic scope" value="Bacteria"/>
</dbReference>
<dbReference type="Proteomes" id="UP000007882">
    <property type="component" value="Chromosome"/>
</dbReference>
<dbReference type="HOGENOM" id="CLU_033532_3_1_11"/>
<evidence type="ECO:0000256" key="4">
    <source>
        <dbReference type="ARBA" id="ARBA00023136"/>
    </source>
</evidence>
<organism evidence="7 8">
    <name type="scientific">Actinoplanes missouriensis (strain ATCC 14538 / DSM 43046 / CBS 188.64 / JCM 3121 / NBRC 102363 / NCIMB 12654 / NRRL B-3342 / UNCC 431)</name>
    <dbReference type="NCBI Taxonomy" id="512565"/>
    <lineage>
        <taxon>Bacteria</taxon>
        <taxon>Bacillati</taxon>
        <taxon>Actinomycetota</taxon>
        <taxon>Actinomycetes</taxon>
        <taxon>Micromonosporales</taxon>
        <taxon>Micromonosporaceae</taxon>
        <taxon>Actinoplanes</taxon>
    </lineage>
</organism>
<dbReference type="Gene3D" id="1.20.1250.20">
    <property type="entry name" value="MFS general substrate transporter like domains"/>
    <property type="match status" value="1"/>
</dbReference>
<dbReference type="Pfam" id="PF07690">
    <property type="entry name" value="MFS_1"/>
    <property type="match status" value="1"/>
</dbReference>
<feature type="transmembrane region" description="Helical" evidence="5">
    <location>
        <begin position="337"/>
        <end position="356"/>
    </location>
</feature>
<feature type="transmembrane region" description="Helical" evidence="5">
    <location>
        <begin position="169"/>
        <end position="192"/>
    </location>
</feature>
<feature type="transmembrane region" description="Helical" evidence="5">
    <location>
        <begin position="368"/>
        <end position="387"/>
    </location>
</feature>
<dbReference type="PANTHER" id="PTHR23542">
    <property type="match status" value="1"/>
</dbReference>
<keyword evidence="3 5" id="KW-1133">Transmembrane helix</keyword>
<keyword evidence="4 5" id="KW-0472">Membrane</keyword>
<feature type="transmembrane region" description="Helical" evidence="5">
    <location>
        <begin position="16"/>
        <end position="39"/>
    </location>
</feature>
<dbReference type="InterPro" id="IPR036259">
    <property type="entry name" value="MFS_trans_sf"/>
</dbReference>
<evidence type="ECO:0000256" key="3">
    <source>
        <dbReference type="ARBA" id="ARBA00022989"/>
    </source>
</evidence>
<dbReference type="PROSITE" id="PS50850">
    <property type="entry name" value="MFS"/>
    <property type="match status" value="1"/>
</dbReference>
<dbReference type="EMBL" id="AP012319">
    <property type="protein sequence ID" value="BAL88402.1"/>
    <property type="molecule type" value="Genomic_DNA"/>
</dbReference>
<feature type="transmembrane region" description="Helical" evidence="5">
    <location>
        <begin position="213"/>
        <end position="236"/>
    </location>
</feature>
<feature type="domain" description="Major facilitator superfamily (MFS) profile" evidence="6">
    <location>
        <begin position="214"/>
        <end position="399"/>
    </location>
</feature>
<feature type="transmembrane region" description="Helical" evidence="5">
    <location>
        <begin position="248"/>
        <end position="268"/>
    </location>
</feature>
<reference evidence="7 8" key="1">
    <citation type="submission" date="2012-02" db="EMBL/GenBank/DDBJ databases">
        <title>Complete genome sequence of Actinoplanes missouriensis 431 (= NBRC 102363).</title>
        <authorList>
            <person name="Ohnishi Y."/>
            <person name="Ishikawa J."/>
            <person name="Sekine M."/>
            <person name="Hosoyama A."/>
            <person name="Harada T."/>
            <person name="Narita H."/>
            <person name="Hata T."/>
            <person name="Konno Y."/>
            <person name="Tutikane K."/>
            <person name="Fujita N."/>
            <person name="Horinouchi S."/>
            <person name="Hayakawa M."/>
        </authorList>
    </citation>
    <scope>NUCLEOTIDE SEQUENCE [LARGE SCALE GENOMIC DNA]</scope>
    <source>
        <strain evidence="8">ATCC 14538 / DSM 43046 / CBS 188.64 / JCM 3121 / NBRC 102363 / NCIMB 12654 / NRRL B-3342 / UNCC 431</strain>
    </source>
</reference>
<evidence type="ECO:0000313" key="7">
    <source>
        <dbReference type="EMBL" id="BAL88402.1"/>
    </source>
</evidence>
<evidence type="ECO:0000259" key="6">
    <source>
        <dbReference type="PROSITE" id="PS50850"/>
    </source>
</evidence>
<evidence type="ECO:0000256" key="5">
    <source>
        <dbReference type="SAM" id="Phobius"/>
    </source>
</evidence>
<keyword evidence="8" id="KW-1185">Reference proteome</keyword>
<feature type="transmembrane region" description="Helical" evidence="5">
    <location>
        <begin position="45"/>
        <end position="66"/>
    </location>
</feature>
<dbReference type="SUPFAM" id="SSF103473">
    <property type="entry name" value="MFS general substrate transporter"/>
    <property type="match status" value="1"/>
</dbReference>
<evidence type="ECO:0000256" key="2">
    <source>
        <dbReference type="ARBA" id="ARBA00022692"/>
    </source>
</evidence>
<dbReference type="PANTHER" id="PTHR23542:SF1">
    <property type="entry name" value="MAJOR FACILITATOR SUPERFAMILY (MFS) PROFILE DOMAIN-CONTAINING PROTEIN"/>
    <property type="match status" value="1"/>
</dbReference>
<name>I0H5W5_ACTM4</name>
<dbReference type="InterPro" id="IPR011701">
    <property type="entry name" value="MFS"/>
</dbReference>
<dbReference type="STRING" id="512565.AMIS_31820"/>
<dbReference type="RefSeq" id="WP_014443297.1">
    <property type="nucleotide sequence ID" value="NC_017093.1"/>
</dbReference>
<dbReference type="PATRIC" id="fig|512565.3.peg.3176"/>
<accession>I0H5W5</accession>
<dbReference type="InterPro" id="IPR020846">
    <property type="entry name" value="MFS_dom"/>
</dbReference>
<gene>
    <name evidence="7" type="ordered locus">AMIS_31820</name>
</gene>
<proteinExistence type="predicted"/>